<dbReference type="AlphaFoldDB" id="A0A7W6LHY0"/>
<dbReference type="PIRSF" id="PIRSF003085">
    <property type="entry name" value="CMAS"/>
    <property type="match status" value="1"/>
</dbReference>
<dbReference type="InterPro" id="IPR029063">
    <property type="entry name" value="SAM-dependent_MTases_sf"/>
</dbReference>
<feature type="active site" evidence="6">
    <location>
        <position position="386"/>
    </location>
</feature>
<dbReference type="GO" id="GO:0032259">
    <property type="term" value="P:methylation"/>
    <property type="evidence" value="ECO:0007669"/>
    <property type="project" value="UniProtKB-KW"/>
</dbReference>
<dbReference type="RefSeq" id="WP_165133475.1">
    <property type="nucleotide sequence ID" value="NZ_CP049250.1"/>
</dbReference>
<keyword evidence="5" id="KW-0443">Lipid metabolism</keyword>
<proteinExistence type="inferred from homology"/>
<comment type="similarity">
    <text evidence="1">Belongs to the CFA/CMAS family.</text>
</comment>
<gene>
    <name evidence="7" type="ORF">GGQ72_002132</name>
</gene>
<sequence>MTHAGHGDPVLVTERRPFWEKMLCRMLARTRHGRLTVVFPTGREYHFGNSAQGPSATIRFHRASVLRQVMTGGSLGFARAYMDGDWSTPDLGNVLDLAMANEKDWEKLVKPMALFGRLAHLRHRLRRNSKAGSRRNIAFHYDLGNDFYRLWLDRSMTYSSAIYTRADMPLEEAQREKYGRIIRDLGIGPDDHVLEIGCGWGGFMEQAIRETGCRVTGLTLSKEQAAYARQRLADAGLAERGEIRLEDYRDVRGQFTKIVSIEMFEAVGEEHWPIYFEQVRDLLVPGGEAMIQVITIDESRFELYRRHADFIQTYIFPGGMLPTVTNFGEIAEKARLKVQDCFRFGRDYERTLLVWDRAFQATWAKIAPLGFDERFFRMWHYYLHYCAVGFRTGRIDVAQFRLAKSA</sequence>
<keyword evidence="2 7" id="KW-0489">Methyltransferase</keyword>
<dbReference type="PANTHER" id="PTHR43667">
    <property type="entry name" value="CYCLOPROPANE-FATTY-ACYL-PHOSPHOLIPID SYNTHASE"/>
    <property type="match status" value="1"/>
</dbReference>
<dbReference type="Pfam" id="PF02353">
    <property type="entry name" value="CMAS"/>
    <property type="match status" value="1"/>
</dbReference>
<keyword evidence="3 7" id="KW-0808">Transferase</keyword>
<keyword evidence="4" id="KW-0949">S-adenosyl-L-methionine</keyword>
<dbReference type="Gene3D" id="3.40.50.150">
    <property type="entry name" value="Vaccinia Virus protein VP39"/>
    <property type="match status" value="1"/>
</dbReference>
<evidence type="ECO:0000256" key="6">
    <source>
        <dbReference type="PIRSR" id="PIRSR003085-1"/>
    </source>
</evidence>
<evidence type="ECO:0000256" key="3">
    <source>
        <dbReference type="ARBA" id="ARBA00022679"/>
    </source>
</evidence>
<comment type="caution">
    <text evidence="7">The sequence shown here is derived from an EMBL/GenBank/DDBJ whole genome shotgun (WGS) entry which is preliminary data.</text>
</comment>
<evidence type="ECO:0000256" key="2">
    <source>
        <dbReference type="ARBA" id="ARBA00022603"/>
    </source>
</evidence>
<evidence type="ECO:0000256" key="4">
    <source>
        <dbReference type="ARBA" id="ARBA00022691"/>
    </source>
</evidence>
<dbReference type="InterPro" id="IPR003333">
    <property type="entry name" value="CMAS"/>
</dbReference>
<dbReference type="PANTHER" id="PTHR43667:SF2">
    <property type="entry name" value="FATTY ACID C-METHYL TRANSFERASE"/>
    <property type="match status" value="1"/>
</dbReference>
<evidence type="ECO:0000313" key="7">
    <source>
        <dbReference type="EMBL" id="MBB4143633.1"/>
    </source>
</evidence>
<dbReference type="GO" id="GO:0008610">
    <property type="term" value="P:lipid biosynthetic process"/>
    <property type="evidence" value="ECO:0007669"/>
    <property type="project" value="InterPro"/>
</dbReference>
<dbReference type="CDD" id="cd02440">
    <property type="entry name" value="AdoMet_MTases"/>
    <property type="match status" value="1"/>
</dbReference>
<accession>A0A7W6LHY0</accession>
<name>A0A7W6LHY0_9HYPH</name>
<protein>
    <submittedName>
        <fullName evidence="7">Cyclopropane-fatty-acyl-phospholipid synthase</fullName>
        <ecNumber evidence="7">2.1.1.79</ecNumber>
    </submittedName>
</protein>
<evidence type="ECO:0000313" key="8">
    <source>
        <dbReference type="Proteomes" id="UP000519897"/>
    </source>
</evidence>
<dbReference type="GO" id="GO:0008825">
    <property type="term" value="F:cyclopropane-fatty-acyl-phospholipid synthase activity"/>
    <property type="evidence" value="ECO:0007669"/>
    <property type="project" value="UniProtKB-EC"/>
</dbReference>
<dbReference type="Proteomes" id="UP000519897">
    <property type="component" value="Unassembled WGS sequence"/>
</dbReference>
<evidence type="ECO:0000256" key="5">
    <source>
        <dbReference type="ARBA" id="ARBA00023098"/>
    </source>
</evidence>
<keyword evidence="8" id="KW-1185">Reference proteome</keyword>
<reference evidence="7 8" key="1">
    <citation type="submission" date="2020-08" db="EMBL/GenBank/DDBJ databases">
        <title>Genomic Encyclopedia of Type Strains, Phase IV (KMG-IV): sequencing the most valuable type-strain genomes for metagenomic binning, comparative biology and taxonomic classification.</title>
        <authorList>
            <person name="Goeker M."/>
        </authorList>
    </citation>
    <scope>NUCLEOTIDE SEQUENCE [LARGE SCALE GENOMIC DNA]</scope>
    <source>
        <strain evidence="7 8">DSM 29514</strain>
    </source>
</reference>
<dbReference type="EMBL" id="JACIEC010000001">
    <property type="protein sequence ID" value="MBB4143633.1"/>
    <property type="molecule type" value="Genomic_DNA"/>
</dbReference>
<evidence type="ECO:0000256" key="1">
    <source>
        <dbReference type="ARBA" id="ARBA00010815"/>
    </source>
</evidence>
<dbReference type="EC" id="2.1.1.79" evidence="7"/>
<dbReference type="SUPFAM" id="SSF53335">
    <property type="entry name" value="S-adenosyl-L-methionine-dependent methyltransferases"/>
    <property type="match status" value="1"/>
</dbReference>
<organism evidence="7 8">
    <name type="scientific">Rhizobium rhizoryzae</name>
    <dbReference type="NCBI Taxonomy" id="451876"/>
    <lineage>
        <taxon>Bacteria</taxon>
        <taxon>Pseudomonadati</taxon>
        <taxon>Pseudomonadota</taxon>
        <taxon>Alphaproteobacteria</taxon>
        <taxon>Hyphomicrobiales</taxon>
        <taxon>Rhizobiaceae</taxon>
        <taxon>Rhizobium/Agrobacterium group</taxon>
        <taxon>Rhizobium</taxon>
    </lineage>
</organism>
<dbReference type="InterPro" id="IPR050723">
    <property type="entry name" value="CFA/CMAS"/>
</dbReference>